<evidence type="ECO:0000256" key="1">
    <source>
        <dbReference type="ARBA" id="ARBA00001033"/>
    </source>
</evidence>
<evidence type="ECO:0000256" key="6">
    <source>
        <dbReference type="PIRSR" id="PIRSR600760-2"/>
    </source>
</evidence>
<feature type="binding site" evidence="6">
    <location>
        <position position="97"/>
    </location>
    <ligand>
        <name>Mg(2+)</name>
        <dbReference type="ChEBI" id="CHEBI:18420"/>
        <label>1</label>
        <note>catalytic</note>
    </ligand>
</feature>
<gene>
    <name evidence="7" type="ORF">SAMN05421773_101843</name>
</gene>
<organism evidence="7 8">
    <name type="scientific">Streptomyces aidingensis</name>
    <dbReference type="NCBI Taxonomy" id="910347"/>
    <lineage>
        <taxon>Bacteria</taxon>
        <taxon>Bacillati</taxon>
        <taxon>Actinomycetota</taxon>
        <taxon>Actinomycetes</taxon>
        <taxon>Kitasatosporales</taxon>
        <taxon>Streptomycetaceae</taxon>
        <taxon>Streptomyces</taxon>
    </lineage>
</organism>
<reference evidence="7 8" key="1">
    <citation type="submission" date="2016-10" db="EMBL/GenBank/DDBJ databases">
        <authorList>
            <person name="de Groot N.N."/>
        </authorList>
    </citation>
    <scope>NUCLEOTIDE SEQUENCE [LARGE SCALE GENOMIC DNA]</scope>
    <source>
        <strain evidence="7 8">CGMCC 4.5739</strain>
    </source>
</reference>
<dbReference type="Gene3D" id="3.40.190.80">
    <property type="match status" value="1"/>
</dbReference>
<dbReference type="InterPro" id="IPR020583">
    <property type="entry name" value="Inositol_monoP_metal-BS"/>
</dbReference>
<dbReference type="GO" id="GO:0007165">
    <property type="term" value="P:signal transduction"/>
    <property type="evidence" value="ECO:0007669"/>
    <property type="project" value="TreeGrafter"/>
</dbReference>
<dbReference type="GO" id="GO:0046854">
    <property type="term" value="P:phosphatidylinositol phosphate biosynthetic process"/>
    <property type="evidence" value="ECO:0007669"/>
    <property type="project" value="InterPro"/>
</dbReference>
<keyword evidence="4" id="KW-0378">Hydrolase</keyword>
<dbReference type="EMBL" id="FOLM01000001">
    <property type="protein sequence ID" value="SFC01992.1"/>
    <property type="molecule type" value="Genomic_DNA"/>
</dbReference>
<dbReference type="GO" id="GO:0008934">
    <property type="term" value="F:inositol monophosphate 1-phosphatase activity"/>
    <property type="evidence" value="ECO:0007669"/>
    <property type="project" value="TreeGrafter"/>
</dbReference>
<evidence type="ECO:0000256" key="3">
    <source>
        <dbReference type="ARBA" id="ARBA00022723"/>
    </source>
</evidence>
<feature type="binding site" evidence="6">
    <location>
        <position position="222"/>
    </location>
    <ligand>
        <name>Mg(2+)</name>
        <dbReference type="ChEBI" id="CHEBI:18420"/>
        <label>1</label>
        <note>catalytic</note>
    </ligand>
</feature>
<dbReference type="InterPro" id="IPR000760">
    <property type="entry name" value="Inositol_monophosphatase-like"/>
</dbReference>
<accession>A0A1I1FSI6</accession>
<proteinExistence type="predicted"/>
<dbReference type="STRING" id="910347.SAMN05421773_101843"/>
<dbReference type="InterPro" id="IPR020550">
    <property type="entry name" value="Inositol_monophosphatase_CS"/>
</dbReference>
<sequence length="281" mass="28156">MSGGRAGGGEDPAVLLAVAERCCREAARRLRAGAGGATRAHTKPGRRFDQVTAADTAIEDYLATALTAAVPGSAVLGEERGGRAGTGGITWYVDPVDGTGNFVRGLPLVCVSVGAAVHGRVVAGCVVDVFRDECFTGGEGLPLRVGPAAVPGPPGGAAAAGVPLVLTDVPLPGRVDRASVGFLAELLERAEVRRLYCTALSLAWVAAGRADAACNLGIHPWDTAAGAALVRAAGGRWTPVGGDPAGPPEHAPGFVAAGPGPEAKALGDWLTERLTALARPG</sequence>
<dbReference type="Proteomes" id="UP000199207">
    <property type="component" value="Unassembled WGS sequence"/>
</dbReference>
<protein>
    <recommendedName>
        <fullName evidence="2">inositol-phosphate phosphatase</fullName>
        <ecNumber evidence="2">3.1.3.25</ecNumber>
    </recommendedName>
</protein>
<dbReference type="PANTHER" id="PTHR20854">
    <property type="entry name" value="INOSITOL MONOPHOSPHATASE"/>
    <property type="match status" value="1"/>
</dbReference>
<dbReference type="OrthoDB" id="9772456at2"/>
<evidence type="ECO:0000256" key="2">
    <source>
        <dbReference type="ARBA" id="ARBA00013106"/>
    </source>
</evidence>
<feature type="binding site" evidence="6">
    <location>
        <position position="94"/>
    </location>
    <ligand>
        <name>Mg(2+)</name>
        <dbReference type="ChEBI" id="CHEBI:18420"/>
        <label>1</label>
        <note>catalytic</note>
    </ligand>
</feature>
<dbReference type="PROSITE" id="PS00630">
    <property type="entry name" value="IMP_2"/>
    <property type="match status" value="1"/>
</dbReference>
<dbReference type="SUPFAM" id="SSF56655">
    <property type="entry name" value="Carbohydrate phosphatase"/>
    <property type="match status" value="1"/>
</dbReference>
<dbReference type="EC" id="3.1.3.25" evidence="2"/>
<feature type="binding site" evidence="6">
    <location>
        <position position="78"/>
    </location>
    <ligand>
        <name>Mg(2+)</name>
        <dbReference type="ChEBI" id="CHEBI:18420"/>
        <label>1</label>
        <note>catalytic</note>
    </ligand>
</feature>
<keyword evidence="3 6" id="KW-0479">Metal-binding</keyword>
<evidence type="ECO:0000256" key="5">
    <source>
        <dbReference type="ARBA" id="ARBA00022842"/>
    </source>
</evidence>
<keyword evidence="8" id="KW-1185">Reference proteome</keyword>
<name>A0A1I1FSI6_9ACTN</name>
<dbReference type="PANTHER" id="PTHR20854:SF4">
    <property type="entry name" value="INOSITOL-1-MONOPHOSPHATASE-RELATED"/>
    <property type="match status" value="1"/>
</dbReference>
<comment type="catalytic activity">
    <reaction evidence="1">
        <text>a myo-inositol phosphate + H2O = myo-inositol + phosphate</text>
        <dbReference type="Rhea" id="RHEA:24056"/>
        <dbReference type="ChEBI" id="CHEBI:15377"/>
        <dbReference type="ChEBI" id="CHEBI:17268"/>
        <dbReference type="ChEBI" id="CHEBI:43474"/>
        <dbReference type="ChEBI" id="CHEBI:84139"/>
        <dbReference type="EC" id="3.1.3.25"/>
    </reaction>
</comment>
<dbReference type="Gene3D" id="3.30.540.10">
    <property type="entry name" value="Fructose-1,6-Bisphosphatase, subunit A, domain 1"/>
    <property type="match status" value="1"/>
</dbReference>
<comment type="cofactor">
    <cofactor evidence="6">
        <name>Mg(2+)</name>
        <dbReference type="ChEBI" id="CHEBI:18420"/>
    </cofactor>
</comment>
<dbReference type="PRINTS" id="PR00377">
    <property type="entry name" value="IMPHPHTASES"/>
</dbReference>
<dbReference type="PROSITE" id="PS00629">
    <property type="entry name" value="IMP_1"/>
    <property type="match status" value="1"/>
</dbReference>
<dbReference type="RefSeq" id="WP_093837178.1">
    <property type="nucleotide sequence ID" value="NZ_FOLM01000001.1"/>
</dbReference>
<evidence type="ECO:0000313" key="8">
    <source>
        <dbReference type="Proteomes" id="UP000199207"/>
    </source>
</evidence>
<keyword evidence="5 6" id="KW-0460">Magnesium</keyword>
<dbReference type="AlphaFoldDB" id="A0A1I1FSI6"/>
<evidence type="ECO:0000313" key="7">
    <source>
        <dbReference type="EMBL" id="SFC01992.1"/>
    </source>
</evidence>
<dbReference type="Pfam" id="PF00459">
    <property type="entry name" value="Inositol_P"/>
    <property type="match status" value="1"/>
</dbReference>
<dbReference type="GO" id="GO:0046872">
    <property type="term" value="F:metal ion binding"/>
    <property type="evidence" value="ECO:0007669"/>
    <property type="project" value="UniProtKB-KW"/>
</dbReference>
<evidence type="ECO:0000256" key="4">
    <source>
        <dbReference type="ARBA" id="ARBA00022801"/>
    </source>
</evidence>
<dbReference type="GO" id="GO:0006020">
    <property type="term" value="P:inositol metabolic process"/>
    <property type="evidence" value="ECO:0007669"/>
    <property type="project" value="TreeGrafter"/>
</dbReference>